<dbReference type="Gene3D" id="3.40.50.720">
    <property type="entry name" value="NAD(P)-binding Rossmann-like Domain"/>
    <property type="match status" value="1"/>
</dbReference>
<reference evidence="2 3" key="1">
    <citation type="submission" date="2019-09" db="EMBL/GenBank/DDBJ databases">
        <title>Segnochrobactrum spirostomi gen. nov., sp. nov., isolated from the ciliate Spirostomum cf. yagiui and description of a novel family, Segnochrobactraceae fam. nov. within the order Rhizobiales of the class Alphaproteobacteria.</title>
        <authorList>
            <person name="Akter S."/>
            <person name="Shazib S.U.A."/>
            <person name="Shin M.K."/>
        </authorList>
    </citation>
    <scope>NUCLEOTIDE SEQUENCE [LARGE SCALE GENOMIC DNA]</scope>
    <source>
        <strain evidence="2 3">Sp-1</strain>
    </source>
</reference>
<dbReference type="PANTHER" id="PTHR48079">
    <property type="entry name" value="PROTEIN YEEZ"/>
    <property type="match status" value="1"/>
</dbReference>
<name>A0A6A7Y542_9HYPH</name>
<gene>
    <name evidence="2" type="ORF">F0357_12620</name>
</gene>
<dbReference type="RefSeq" id="WP_153482102.1">
    <property type="nucleotide sequence ID" value="NZ_VWNA01000001.1"/>
</dbReference>
<dbReference type="InterPro" id="IPR051783">
    <property type="entry name" value="NAD(P)-dependent_oxidoreduct"/>
</dbReference>
<comment type="caution">
    <text evidence="2">The sequence shown here is derived from an EMBL/GenBank/DDBJ whole genome shotgun (WGS) entry which is preliminary data.</text>
</comment>
<dbReference type="EMBL" id="VWNA01000001">
    <property type="protein sequence ID" value="MQT13467.1"/>
    <property type="molecule type" value="Genomic_DNA"/>
</dbReference>
<evidence type="ECO:0000259" key="1">
    <source>
        <dbReference type="Pfam" id="PF01370"/>
    </source>
</evidence>
<dbReference type="InterPro" id="IPR001509">
    <property type="entry name" value="Epimerase_deHydtase"/>
</dbReference>
<sequence>MRVFVTGASGFIGTAVTRELVAAGHHVLGLARSDAAAALVAQAGGEAVRGDLGDAGGLAAIARTADGVAHLGFIHDFSRFEENILTDRAVVEAITAALEGSGKPFVLTSGSALAESEGRAARETDEPGGFHVGRASRGATELVVRAASARGVRGSVIRLPQVHGPSEIGFRAGFITYLIDIARQKGFAAWLDDGAEHRWPSAHRLDVARLYRLALEKAEPGAVFHAVAEEGVPMRLIAETIGEKLGIPVRGITPEESGDYFGWLAMFAAMDNPTSSAITRATLGWQPTGIGLIEDMRANDLG</sequence>
<proteinExistence type="predicted"/>
<dbReference type="InterPro" id="IPR036291">
    <property type="entry name" value="NAD(P)-bd_dom_sf"/>
</dbReference>
<dbReference type="GO" id="GO:0005737">
    <property type="term" value="C:cytoplasm"/>
    <property type="evidence" value="ECO:0007669"/>
    <property type="project" value="TreeGrafter"/>
</dbReference>
<keyword evidence="3" id="KW-1185">Reference proteome</keyword>
<feature type="domain" description="NAD-dependent epimerase/dehydratase" evidence="1">
    <location>
        <begin position="3"/>
        <end position="221"/>
    </location>
</feature>
<protein>
    <submittedName>
        <fullName evidence="2">SDR family oxidoreductase</fullName>
    </submittedName>
</protein>
<evidence type="ECO:0000313" key="2">
    <source>
        <dbReference type="EMBL" id="MQT13467.1"/>
    </source>
</evidence>
<dbReference type="Pfam" id="PF01370">
    <property type="entry name" value="Epimerase"/>
    <property type="match status" value="1"/>
</dbReference>
<dbReference type="CDD" id="cd05262">
    <property type="entry name" value="SDR_a7"/>
    <property type="match status" value="1"/>
</dbReference>
<dbReference type="AlphaFoldDB" id="A0A6A7Y542"/>
<dbReference type="PANTHER" id="PTHR48079:SF9">
    <property type="entry name" value="PUTATIVE-RELATED"/>
    <property type="match status" value="1"/>
</dbReference>
<organism evidence="2 3">
    <name type="scientific">Segnochrobactrum spirostomi</name>
    <dbReference type="NCBI Taxonomy" id="2608987"/>
    <lineage>
        <taxon>Bacteria</taxon>
        <taxon>Pseudomonadati</taxon>
        <taxon>Pseudomonadota</taxon>
        <taxon>Alphaproteobacteria</taxon>
        <taxon>Hyphomicrobiales</taxon>
        <taxon>Segnochrobactraceae</taxon>
        <taxon>Segnochrobactrum</taxon>
    </lineage>
</organism>
<dbReference type="GO" id="GO:0004029">
    <property type="term" value="F:aldehyde dehydrogenase (NAD+) activity"/>
    <property type="evidence" value="ECO:0007669"/>
    <property type="project" value="TreeGrafter"/>
</dbReference>
<evidence type="ECO:0000313" key="3">
    <source>
        <dbReference type="Proteomes" id="UP000332515"/>
    </source>
</evidence>
<dbReference type="SUPFAM" id="SSF51735">
    <property type="entry name" value="NAD(P)-binding Rossmann-fold domains"/>
    <property type="match status" value="1"/>
</dbReference>
<dbReference type="Proteomes" id="UP000332515">
    <property type="component" value="Unassembled WGS sequence"/>
</dbReference>
<accession>A0A6A7Y542</accession>